<feature type="region of interest" description="Disordered" evidence="1">
    <location>
        <begin position="91"/>
        <end position="119"/>
    </location>
</feature>
<protein>
    <recommendedName>
        <fullName evidence="3">VWFA domain-containing protein</fullName>
    </recommendedName>
</protein>
<proteinExistence type="predicted"/>
<reference evidence="2" key="1">
    <citation type="submission" date="2021-01" db="EMBL/GenBank/DDBJ databases">
        <authorList>
            <person name="Corre E."/>
            <person name="Pelletier E."/>
            <person name="Niang G."/>
            <person name="Scheremetjew M."/>
            <person name="Finn R."/>
            <person name="Kale V."/>
            <person name="Holt S."/>
            <person name="Cochrane G."/>
            <person name="Meng A."/>
            <person name="Brown T."/>
            <person name="Cohen L."/>
        </authorList>
    </citation>
    <scope>NUCLEOTIDE SEQUENCE</scope>
    <source>
        <strain evidence="2">CCMP722</strain>
    </source>
</reference>
<evidence type="ECO:0000256" key="1">
    <source>
        <dbReference type="SAM" id="MobiDB-lite"/>
    </source>
</evidence>
<dbReference type="InterPro" id="IPR036465">
    <property type="entry name" value="vWFA_dom_sf"/>
</dbReference>
<dbReference type="PANTHER" id="PTHR36846">
    <property type="entry name" value="PROTEIN VIAA"/>
    <property type="match status" value="1"/>
</dbReference>
<gene>
    <name evidence="2" type="ORF">POBO1169_LOCUS15116</name>
</gene>
<feature type="compositionally biased region" description="Gly residues" evidence="1">
    <location>
        <begin position="273"/>
        <end position="290"/>
    </location>
</feature>
<dbReference type="AlphaFoldDB" id="A0A7S0RLA3"/>
<evidence type="ECO:0000313" key="2">
    <source>
        <dbReference type="EMBL" id="CAD8680654.1"/>
    </source>
</evidence>
<feature type="compositionally biased region" description="Low complexity" evidence="1">
    <location>
        <begin position="242"/>
        <end position="257"/>
    </location>
</feature>
<dbReference type="PANTHER" id="PTHR36846:SF1">
    <property type="entry name" value="PROTEIN VIAA"/>
    <property type="match status" value="1"/>
</dbReference>
<name>A0A7S0RLA3_9CHLO</name>
<dbReference type="Gene3D" id="3.40.50.410">
    <property type="entry name" value="von Willebrand factor, type A domain"/>
    <property type="match status" value="1"/>
</dbReference>
<dbReference type="GO" id="GO:0005829">
    <property type="term" value="C:cytosol"/>
    <property type="evidence" value="ECO:0007669"/>
    <property type="project" value="TreeGrafter"/>
</dbReference>
<feature type="compositionally biased region" description="Acidic residues" evidence="1">
    <location>
        <begin position="231"/>
        <end position="241"/>
    </location>
</feature>
<feature type="compositionally biased region" description="Basic and acidic residues" evidence="1">
    <location>
        <begin position="314"/>
        <end position="323"/>
    </location>
</feature>
<organism evidence="2">
    <name type="scientific">Pyramimonas obovata</name>
    <dbReference type="NCBI Taxonomy" id="1411642"/>
    <lineage>
        <taxon>Eukaryota</taxon>
        <taxon>Viridiplantae</taxon>
        <taxon>Chlorophyta</taxon>
        <taxon>Pyramimonadophyceae</taxon>
        <taxon>Pyramimonadales</taxon>
        <taxon>Pyramimonadaceae</taxon>
        <taxon>Pyramimonas</taxon>
        <taxon>Pyramimonas incertae sedis</taxon>
    </lineage>
</organism>
<dbReference type="EMBL" id="HBFA01029973">
    <property type="protein sequence ID" value="CAD8680654.1"/>
    <property type="molecule type" value="Transcribed_RNA"/>
</dbReference>
<evidence type="ECO:0008006" key="3">
    <source>
        <dbReference type="Google" id="ProtNLM"/>
    </source>
</evidence>
<dbReference type="SUPFAM" id="SSF53300">
    <property type="entry name" value="vWA-like"/>
    <property type="match status" value="1"/>
</dbReference>
<feature type="region of interest" description="Disordered" evidence="1">
    <location>
        <begin position="231"/>
        <end position="323"/>
    </location>
</feature>
<feature type="compositionally biased region" description="Acidic residues" evidence="1">
    <location>
        <begin position="258"/>
        <end position="272"/>
    </location>
</feature>
<feature type="compositionally biased region" description="Low complexity" evidence="1">
    <location>
        <begin position="54"/>
        <end position="66"/>
    </location>
</feature>
<feature type="region of interest" description="Disordered" evidence="1">
    <location>
        <begin position="51"/>
        <end position="75"/>
    </location>
</feature>
<accession>A0A7S0RLA3</accession>
<sequence length="669" mass="73726">MFPRARQINVEGGVSMAVRARQFEGRPRHALRTAGGGNRLRAAVVGEPSHAVCSSRSLRASSSTSRGQNSAPRISSGFWGRSMVRGRRKEAAWRRGAFSGDGNEPGSNAPRVVGQGPNGKGMDAFLDRETLRELRRLESLVDPVLELQSSSDLDKLRYNIKGVTEWKTNLSAGLLPDNNIEWPDETFRNALLGTLKDLDMARFTRKHPAVLTTLMRNILEMLQQYELELEGNPDEGEDGESDSGQQQSQNQQQSDSPGDSESEEDDPQDGEGGEGQGSGQGEGDGQGDGNGDNVENFEMSLEASDPQQSENGQEQEKQGMTEERAKEIAEKLMEDFKEQWEPAMDNLETAEKAFSGLDQLMDGPLGFDLANGLWQQRGWLELEALRKKLADLKELRDLIRELGRGSGKGPLRRAPAQAEAPRRPMGVVRSTFEPSETRGLTRSGDLSLMVPSEASLLAGPRPMQLLLKARFAERTLLTYERAGWVEETTRVLARTEVRPSATRGPIIVCLDTSGSMMGARETVAKALVLECLRQAHKEARPCYVYAFSGPGDCEEMELSVTPKAMERLLLFLTMSFNGGTDVDEPLWRSLRRLKEVGWSDADMLLVTDGEIQPPNPDLVTSLNAAKEDLDLKVHGLLVGDAGNPDVMTSICSQVHKFEAWNKVQSRQGY</sequence>